<dbReference type="SUPFAM" id="SSF50044">
    <property type="entry name" value="SH3-domain"/>
    <property type="match status" value="1"/>
</dbReference>
<keyword evidence="2" id="KW-0378">Hydrolase</keyword>
<dbReference type="RefSeq" id="WP_061804750.1">
    <property type="nucleotide sequence ID" value="NZ_FOXX01000005.1"/>
</dbReference>
<feature type="signal peptide" evidence="5">
    <location>
        <begin position="1"/>
        <end position="23"/>
    </location>
</feature>
<feature type="domain" description="SLH" evidence="6">
    <location>
        <begin position="33"/>
        <end position="93"/>
    </location>
</feature>
<proteinExistence type="predicted"/>
<dbReference type="SUPFAM" id="SSF53187">
    <property type="entry name" value="Zn-dependent exopeptidases"/>
    <property type="match status" value="1"/>
</dbReference>
<dbReference type="GeneID" id="93710945"/>
<sequence length="488" mass="53247">MWKKVVSCAAAGFLLASAPLPSALGGNAREAHAAANFNDVSSSFWASKEINFLHSKGIIEGYDDGSFLPNNKVTRAQAAKMILSALGEKEPTVSNDVFSDVKKDHWAAGWISLAKQKGIISGYENGTFKPEETLTRAQMSKLLVRTFEQEYDLSVKDDTVEPFSDVWINQEFRPYVSKLYQHGITTGTDSTHYSPYSSVNRAQFSVFLSRTIEPSYRVSSAENGGSSTTPPATTSTYGIVKTDSLNMRSGPSTSSGVVASLKRGTKVDYLGDQQGYWVKVRYNGQTGYVHKLYLKLKNEQGSSVANRVIVLDAGHGGKDPGASGNGVVEKELVLDIAQRVQKKLEAAGATVIMTRTDAATYPELKDRTDLAQSKYADMFVSVHTNSAPSAPSANGSEVYYDTSQNTNGSESAILAKEIQEQFVSLVGMNDRGTKDNDFYVVRNTDMPSVLVELGFLTNSGDAAKFKSDYYRNLFAEAIYLGIKNYYSL</sequence>
<dbReference type="Pfam" id="PF00395">
    <property type="entry name" value="SLH"/>
    <property type="match status" value="3"/>
</dbReference>
<feature type="domain" description="SLH" evidence="6">
    <location>
        <begin position="94"/>
        <end position="157"/>
    </location>
</feature>
<feature type="domain" description="SLH" evidence="6">
    <location>
        <begin position="159"/>
        <end position="222"/>
    </location>
</feature>
<dbReference type="InterPro" id="IPR050695">
    <property type="entry name" value="N-acetylmuramoyl_amidase_3"/>
</dbReference>
<organism evidence="8 9">
    <name type="scientific">Priestia endophytica DSM 13796</name>
    <dbReference type="NCBI Taxonomy" id="1121089"/>
    <lineage>
        <taxon>Bacteria</taxon>
        <taxon>Bacillati</taxon>
        <taxon>Bacillota</taxon>
        <taxon>Bacilli</taxon>
        <taxon>Bacillales</taxon>
        <taxon>Bacillaceae</taxon>
        <taxon>Priestia</taxon>
    </lineage>
</organism>
<dbReference type="Proteomes" id="UP000182762">
    <property type="component" value="Unassembled WGS sequence"/>
</dbReference>
<accession>A0A1I5ZWR1</accession>
<evidence type="ECO:0000256" key="3">
    <source>
        <dbReference type="ARBA" id="ARBA00023316"/>
    </source>
</evidence>
<feature type="chain" id="PRO_5045506986" evidence="5">
    <location>
        <begin position="24"/>
        <end position="488"/>
    </location>
</feature>
<evidence type="ECO:0000256" key="2">
    <source>
        <dbReference type="ARBA" id="ARBA00022801"/>
    </source>
</evidence>
<dbReference type="InterPro" id="IPR003646">
    <property type="entry name" value="SH3-like_bac-type"/>
</dbReference>
<dbReference type="InterPro" id="IPR002508">
    <property type="entry name" value="MurNAc-LAA_cat"/>
</dbReference>
<dbReference type="Pfam" id="PF08239">
    <property type="entry name" value="SH3_3"/>
    <property type="match status" value="1"/>
</dbReference>
<feature type="compositionally biased region" description="Low complexity" evidence="4">
    <location>
        <begin position="226"/>
        <end position="236"/>
    </location>
</feature>
<evidence type="ECO:0000313" key="9">
    <source>
        <dbReference type="Proteomes" id="UP000182762"/>
    </source>
</evidence>
<evidence type="ECO:0000259" key="6">
    <source>
        <dbReference type="PROSITE" id="PS51272"/>
    </source>
</evidence>
<comment type="caution">
    <text evidence="8">The sequence shown here is derived from an EMBL/GenBank/DDBJ whole genome shotgun (WGS) entry which is preliminary data.</text>
</comment>
<dbReference type="PROSITE" id="PS51781">
    <property type="entry name" value="SH3B"/>
    <property type="match status" value="1"/>
</dbReference>
<keyword evidence="3" id="KW-0961">Cell wall biogenesis/degradation</keyword>
<dbReference type="SMART" id="SM00646">
    <property type="entry name" value="Ami_3"/>
    <property type="match status" value="1"/>
</dbReference>
<dbReference type="SMART" id="SM00287">
    <property type="entry name" value="SH3b"/>
    <property type="match status" value="1"/>
</dbReference>
<evidence type="ECO:0000256" key="1">
    <source>
        <dbReference type="ARBA" id="ARBA00022729"/>
    </source>
</evidence>
<dbReference type="EMBL" id="FOXX01000005">
    <property type="protein sequence ID" value="SFQ60773.1"/>
    <property type="molecule type" value="Genomic_DNA"/>
</dbReference>
<reference evidence="8 9" key="1">
    <citation type="submission" date="2016-10" db="EMBL/GenBank/DDBJ databases">
        <authorList>
            <person name="Varghese N."/>
            <person name="Submissions S."/>
        </authorList>
    </citation>
    <scope>NUCLEOTIDE SEQUENCE [LARGE SCALE GENOMIC DNA]</scope>
    <source>
        <strain evidence="8 9">DSM 13796</strain>
    </source>
</reference>
<dbReference type="PANTHER" id="PTHR30404">
    <property type="entry name" value="N-ACETYLMURAMOYL-L-ALANINE AMIDASE"/>
    <property type="match status" value="1"/>
</dbReference>
<dbReference type="PROSITE" id="PS51272">
    <property type="entry name" value="SLH"/>
    <property type="match status" value="3"/>
</dbReference>
<gene>
    <name evidence="8" type="ORF">SAMN02745910_02289</name>
</gene>
<dbReference type="CDD" id="cd02696">
    <property type="entry name" value="MurNAc-LAA"/>
    <property type="match status" value="1"/>
</dbReference>
<dbReference type="Pfam" id="PF01520">
    <property type="entry name" value="Amidase_3"/>
    <property type="match status" value="1"/>
</dbReference>
<feature type="region of interest" description="Disordered" evidence="4">
    <location>
        <begin position="218"/>
        <end position="237"/>
    </location>
</feature>
<dbReference type="InterPro" id="IPR001119">
    <property type="entry name" value="SLH_dom"/>
</dbReference>
<dbReference type="Gene3D" id="3.40.630.40">
    <property type="entry name" value="Zn-dependent exopeptidases"/>
    <property type="match status" value="1"/>
</dbReference>
<name>A0A1I5ZWR1_9BACI</name>
<keyword evidence="1 5" id="KW-0732">Signal</keyword>
<evidence type="ECO:0000256" key="4">
    <source>
        <dbReference type="SAM" id="MobiDB-lite"/>
    </source>
</evidence>
<dbReference type="PANTHER" id="PTHR30404:SF0">
    <property type="entry name" value="N-ACETYLMURAMOYL-L-ALANINE AMIDASE AMIC"/>
    <property type="match status" value="1"/>
</dbReference>
<dbReference type="InterPro" id="IPR036028">
    <property type="entry name" value="SH3-like_dom_sf"/>
</dbReference>
<feature type="domain" description="SH3b" evidence="7">
    <location>
        <begin position="235"/>
        <end position="298"/>
    </location>
</feature>
<dbReference type="Gene3D" id="2.30.30.40">
    <property type="entry name" value="SH3 Domains"/>
    <property type="match status" value="1"/>
</dbReference>
<evidence type="ECO:0000259" key="7">
    <source>
        <dbReference type="PROSITE" id="PS51781"/>
    </source>
</evidence>
<keyword evidence="9" id="KW-1185">Reference proteome</keyword>
<evidence type="ECO:0000313" key="8">
    <source>
        <dbReference type="EMBL" id="SFQ60773.1"/>
    </source>
</evidence>
<evidence type="ECO:0000256" key="5">
    <source>
        <dbReference type="SAM" id="SignalP"/>
    </source>
</evidence>
<protein>
    <submittedName>
        <fullName evidence="8">N-acetylmuramoyl-L-alanine amidase</fullName>
    </submittedName>
</protein>